<feature type="compositionally biased region" description="Polar residues" evidence="2">
    <location>
        <begin position="125"/>
        <end position="139"/>
    </location>
</feature>
<evidence type="ECO:0000259" key="3">
    <source>
        <dbReference type="PROSITE" id="PS00028"/>
    </source>
</evidence>
<evidence type="ECO:0000256" key="1">
    <source>
        <dbReference type="RuleBase" id="RU369098"/>
    </source>
</evidence>
<gene>
    <name evidence="4" type="ORF">N7G274_003242</name>
</gene>
<name>A0ABR4AD80_9LECA</name>
<dbReference type="EMBL" id="JBEFKJ010000010">
    <property type="protein sequence ID" value="KAL2043723.1"/>
    <property type="molecule type" value="Genomic_DNA"/>
</dbReference>
<evidence type="ECO:0000256" key="2">
    <source>
        <dbReference type="SAM" id="MobiDB-lite"/>
    </source>
</evidence>
<organism evidence="4 5">
    <name type="scientific">Stereocaulon virgatum</name>
    <dbReference type="NCBI Taxonomy" id="373712"/>
    <lineage>
        <taxon>Eukaryota</taxon>
        <taxon>Fungi</taxon>
        <taxon>Dikarya</taxon>
        <taxon>Ascomycota</taxon>
        <taxon>Pezizomycotina</taxon>
        <taxon>Lecanoromycetes</taxon>
        <taxon>OSLEUM clade</taxon>
        <taxon>Lecanoromycetidae</taxon>
        <taxon>Lecanorales</taxon>
        <taxon>Lecanorineae</taxon>
        <taxon>Stereocaulaceae</taxon>
        <taxon>Stereocaulon</taxon>
    </lineage>
</organism>
<comment type="caution">
    <text evidence="4">The sequence shown here is derived from an EMBL/GenBank/DDBJ whole genome shotgun (WGS) entry which is preliminary data.</text>
</comment>
<comment type="function">
    <text evidence="1">Plays a role in nonsense-mediated mRNA decay.</text>
</comment>
<sequence length="978" mass="109289">MSRENHPPRKIIPLERDFLESKRKSAKGYACPVCNDIYTQEPRLWGHGLQNHRAFLGGLGTEEETKEARRQFRQQALEKGQKRAKSDKAAPVPAEPLHWGPSDGWAQNTGRNIDNDSCPNPPTNPASVSEQRNITTTVENPRKRGAERESGSLGLPSEGLTRGSMTSRSRHVRAHSGGLAIGEDPGLSPQCTQREDFEFVRPLPQSTQPLFDPKTESPEVNIRHNLYQGQHISRSPFPPSKPFVSSPLFPRLPQQNDHHPMPGVGQSQSKRPPSNASDQSTLDEDPGEGTEANPEMLLQPETRPISHEQLVIEVKGIYAGLVMVEAKCIDIDERQTAAAQERDPTKRVQLRNDQWQSLIALHKQLLHEHHDFFLASQHPSASPALSRLAAKYSMPARMWRHGIHAFLEVLRHRLPDSLEHMLAFIYIAYTMMALLYETVPAFEDTWIECLGDLGRYRMAIEDDEPKDRETWSAVARFWYNKAADKSPNIGRLYHHLAILAPPYSLEQLSLYLRSLTCLNPFESARGSIMTLFNPILVGRDSTQRRSTSFETAFIRIHGLLFTSKPLQSSEEFDTAIDDLQKDNLLDNHIRKANGKFKETGVHAAIANIAALLEYGTPEQRASKPLFRSFFEKAKPVGDKSSGVVPADSNDSLKFTTMAGGPENKSDCTQQSSSEASRFVISQASRIAFYTFSVALKRPKDRNVYPLVHVYLVFLWSIVGINEAWDLIKMHVPCKEICAFLNSLVSDFEIMRSKDLAQAHSRLRLKDFPNPDQGVGRPLSEDFTLRGQVFTQGYHPPTYFSDAMVDDDERSLNLPSMNEPRIQRLLWLGNGIASANRGIFYDERSKRFMTTEPVELDPSPILISQTVSNEVDSIMSDAGTSESDVDVTQYTPSESSAISEVEAASFTPETASIDPKGFTRASTPTEVRFENRPNLPTSPSAALIEGGIEDIPMVDVSPGKDQRVGDPSIRGAQDLARSG</sequence>
<dbReference type="Proteomes" id="UP001590950">
    <property type="component" value="Unassembled WGS sequence"/>
</dbReference>
<evidence type="ECO:0000313" key="4">
    <source>
        <dbReference type="EMBL" id="KAL2043723.1"/>
    </source>
</evidence>
<feature type="compositionally biased region" description="Basic and acidic residues" evidence="2">
    <location>
        <begin position="79"/>
        <end position="88"/>
    </location>
</feature>
<dbReference type="InterPro" id="IPR011990">
    <property type="entry name" value="TPR-like_helical_dom_sf"/>
</dbReference>
<feature type="compositionally biased region" description="Polar residues" evidence="2">
    <location>
        <begin position="265"/>
        <end position="280"/>
    </location>
</feature>
<feature type="region of interest" description="Disordered" evidence="2">
    <location>
        <begin position="953"/>
        <end position="978"/>
    </location>
</feature>
<feature type="compositionally biased region" description="Polar residues" evidence="2">
    <location>
        <begin position="105"/>
        <end position="118"/>
    </location>
</feature>
<dbReference type="PROSITE" id="PS00028">
    <property type="entry name" value="ZINC_FINGER_C2H2_1"/>
    <property type="match status" value="1"/>
</dbReference>
<keyword evidence="1" id="KW-0866">Nonsense-mediated mRNA decay</keyword>
<evidence type="ECO:0000313" key="5">
    <source>
        <dbReference type="Proteomes" id="UP001590950"/>
    </source>
</evidence>
<keyword evidence="1" id="KW-0539">Nucleus</keyword>
<dbReference type="InterPro" id="IPR045153">
    <property type="entry name" value="Est1/Ebs1-like"/>
</dbReference>
<feature type="region of interest" description="Disordered" evidence="2">
    <location>
        <begin position="230"/>
        <end position="302"/>
    </location>
</feature>
<feature type="compositionally biased region" description="Basic and acidic residues" evidence="2">
    <location>
        <begin position="140"/>
        <end position="150"/>
    </location>
</feature>
<dbReference type="InterPro" id="IPR013087">
    <property type="entry name" value="Znf_C2H2_type"/>
</dbReference>
<comment type="subcellular location">
    <subcellularLocation>
        <location evidence="1">Nucleus</location>
    </subcellularLocation>
</comment>
<dbReference type="SUPFAM" id="SSF48452">
    <property type="entry name" value="TPR-like"/>
    <property type="match status" value="1"/>
</dbReference>
<dbReference type="PANTHER" id="PTHR15696:SF0">
    <property type="entry name" value="TELOMERASE-BINDING PROTEIN EST1A"/>
    <property type="match status" value="1"/>
</dbReference>
<keyword evidence="5" id="KW-1185">Reference proteome</keyword>
<accession>A0ABR4AD80</accession>
<proteinExistence type="predicted"/>
<feature type="region of interest" description="Disordered" evidence="2">
    <location>
        <begin position="78"/>
        <end position="168"/>
    </location>
</feature>
<protein>
    <recommendedName>
        <fullName evidence="1">Nonsense-mediated mRNA decay factor</fullName>
    </recommendedName>
</protein>
<feature type="domain" description="C2H2-type" evidence="3">
    <location>
        <begin position="31"/>
        <end position="52"/>
    </location>
</feature>
<dbReference type="PANTHER" id="PTHR15696">
    <property type="entry name" value="SMG-7 SUPPRESSOR WITH MORPHOLOGICAL EFFECT ON GENITALIA PROTEIN 7"/>
    <property type="match status" value="1"/>
</dbReference>
<dbReference type="InterPro" id="IPR018834">
    <property type="entry name" value="DNA/RNA-bd_Est1-type"/>
</dbReference>
<dbReference type="Gene3D" id="1.25.40.10">
    <property type="entry name" value="Tetratricopeptide repeat domain"/>
    <property type="match status" value="1"/>
</dbReference>
<dbReference type="Pfam" id="PF10373">
    <property type="entry name" value="EST1_DNA_bind"/>
    <property type="match status" value="1"/>
</dbReference>
<reference evidence="4 5" key="1">
    <citation type="submission" date="2024-09" db="EMBL/GenBank/DDBJ databases">
        <title>Rethinking Asexuality: The Enigmatic Case of Functional Sexual Genes in Lepraria (Stereocaulaceae).</title>
        <authorList>
            <person name="Doellman M."/>
            <person name="Sun Y."/>
            <person name="Barcenas-Pena A."/>
            <person name="Lumbsch H.T."/>
            <person name="Grewe F."/>
        </authorList>
    </citation>
    <scope>NUCLEOTIDE SEQUENCE [LARGE SCALE GENOMIC DNA]</scope>
    <source>
        <strain evidence="4 5">Mercado 3170</strain>
    </source>
</reference>